<name>A0AA92TPQ2_9BACT</name>
<feature type="transmembrane region" description="Helical" evidence="1">
    <location>
        <begin position="43"/>
        <end position="63"/>
    </location>
</feature>
<dbReference type="RefSeq" id="WP_147347518.1">
    <property type="nucleotide sequence ID" value="NZ_QRYP01000059.1"/>
</dbReference>
<protein>
    <submittedName>
        <fullName evidence="2">Uncharacterized protein</fullName>
    </submittedName>
</protein>
<gene>
    <name evidence="2" type="ORF">DWW35_14295</name>
</gene>
<accession>A0AA92TPQ2</accession>
<dbReference type="Proteomes" id="UP000285236">
    <property type="component" value="Unassembled WGS sequence"/>
</dbReference>
<keyword evidence="1" id="KW-1133">Transmembrane helix</keyword>
<feature type="transmembrane region" description="Helical" evidence="1">
    <location>
        <begin position="129"/>
        <end position="149"/>
    </location>
</feature>
<dbReference type="EMBL" id="QRYP01000059">
    <property type="protein sequence ID" value="RGU90543.1"/>
    <property type="molecule type" value="Genomic_DNA"/>
</dbReference>
<evidence type="ECO:0000256" key="1">
    <source>
        <dbReference type="SAM" id="Phobius"/>
    </source>
</evidence>
<keyword evidence="1" id="KW-0812">Transmembrane</keyword>
<evidence type="ECO:0000313" key="3">
    <source>
        <dbReference type="Proteomes" id="UP000285236"/>
    </source>
</evidence>
<keyword evidence="1" id="KW-0472">Membrane</keyword>
<reference evidence="2 3" key="1">
    <citation type="submission" date="2018-08" db="EMBL/GenBank/DDBJ databases">
        <title>A genome reference for cultivated species of the human gut microbiota.</title>
        <authorList>
            <person name="Zou Y."/>
            <person name="Xue W."/>
            <person name="Luo G."/>
        </authorList>
    </citation>
    <scope>NUCLEOTIDE SEQUENCE [LARGE SCALE GENOMIC DNA]</scope>
    <source>
        <strain evidence="2 3">AF15-25</strain>
    </source>
</reference>
<organism evidence="2 3">
    <name type="scientific">Segatella copri</name>
    <dbReference type="NCBI Taxonomy" id="165179"/>
    <lineage>
        <taxon>Bacteria</taxon>
        <taxon>Pseudomonadati</taxon>
        <taxon>Bacteroidota</taxon>
        <taxon>Bacteroidia</taxon>
        <taxon>Bacteroidales</taxon>
        <taxon>Prevotellaceae</taxon>
        <taxon>Segatella</taxon>
    </lineage>
</organism>
<feature type="transmembrane region" description="Helical" evidence="1">
    <location>
        <begin position="156"/>
        <end position="177"/>
    </location>
</feature>
<feature type="transmembrane region" description="Helical" evidence="1">
    <location>
        <begin position="12"/>
        <end position="31"/>
    </location>
</feature>
<proteinExistence type="predicted"/>
<comment type="caution">
    <text evidence="2">The sequence shown here is derived from an EMBL/GenBank/DDBJ whole genome shotgun (WGS) entry which is preliminary data.</text>
</comment>
<sequence>MTSLLGKSTLYDMLACIIPGYLLLQLAKLLFAPNITLNIDNVSIAIGVFTLSYLTSLLLKWLMENILNGFLRNTPNRIRRAYDKSNCIFEKKDLPDKEEDLMQKYYIAYYKALKGNMNSSIPTLEAQIAFLRSILPVIFLYLATSYCWLVKIGHGYCLFIFITIIILIGCIALIWHLQDKQHQLVWEDAYYAELIDKSVTPTTNNP</sequence>
<evidence type="ECO:0000313" key="2">
    <source>
        <dbReference type="EMBL" id="RGU90543.1"/>
    </source>
</evidence>
<dbReference type="AlphaFoldDB" id="A0AA92TPQ2"/>